<accession>A0ABQ4PDA2</accession>
<dbReference type="PROSITE" id="PS50895">
    <property type="entry name" value="SURF1"/>
    <property type="match status" value="1"/>
</dbReference>
<evidence type="ECO:0000256" key="6">
    <source>
        <dbReference type="RuleBase" id="RU363076"/>
    </source>
</evidence>
<organism evidence="7 8">
    <name type="scientific">Shewanella algidipiscicola</name>
    <dbReference type="NCBI Taxonomy" id="614070"/>
    <lineage>
        <taxon>Bacteria</taxon>
        <taxon>Pseudomonadati</taxon>
        <taxon>Pseudomonadota</taxon>
        <taxon>Gammaproteobacteria</taxon>
        <taxon>Alteromonadales</taxon>
        <taxon>Shewanellaceae</taxon>
        <taxon>Shewanella</taxon>
    </lineage>
</organism>
<keyword evidence="8" id="KW-1185">Reference proteome</keyword>
<evidence type="ECO:0000313" key="7">
    <source>
        <dbReference type="EMBL" id="GIU45086.1"/>
    </source>
</evidence>
<evidence type="ECO:0000256" key="1">
    <source>
        <dbReference type="ARBA" id="ARBA00004370"/>
    </source>
</evidence>
<keyword evidence="4 6" id="KW-1133">Transmembrane helix</keyword>
<evidence type="ECO:0000256" key="3">
    <source>
        <dbReference type="ARBA" id="ARBA00022692"/>
    </source>
</evidence>
<dbReference type="Pfam" id="PF02104">
    <property type="entry name" value="SURF1"/>
    <property type="match status" value="1"/>
</dbReference>
<keyword evidence="3 6" id="KW-0812">Transmembrane</keyword>
<dbReference type="Proteomes" id="UP000761574">
    <property type="component" value="Unassembled WGS sequence"/>
</dbReference>
<evidence type="ECO:0000256" key="5">
    <source>
        <dbReference type="ARBA" id="ARBA00023136"/>
    </source>
</evidence>
<proteinExistence type="inferred from homology"/>
<dbReference type="PANTHER" id="PTHR23427:SF2">
    <property type="entry name" value="SURFEIT LOCUS PROTEIN 1"/>
    <property type="match status" value="1"/>
</dbReference>
<name>A0ABQ4PDA2_9GAMM</name>
<evidence type="ECO:0000313" key="8">
    <source>
        <dbReference type="Proteomes" id="UP000761574"/>
    </source>
</evidence>
<dbReference type="EMBL" id="BPFB01000011">
    <property type="protein sequence ID" value="GIU45086.1"/>
    <property type="molecule type" value="Genomic_DNA"/>
</dbReference>
<keyword evidence="6" id="KW-1003">Cell membrane</keyword>
<evidence type="ECO:0000256" key="4">
    <source>
        <dbReference type="ARBA" id="ARBA00022989"/>
    </source>
</evidence>
<keyword evidence="5 6" id="KW-0472">Membrane</keyword>
<dbReference type="PANTHER" id="PTHR23427">
    <property type="entry name" value="SURFEIT LOCUS PROTEIN"/>
    <property type="match status" value="1"/>
</dbReference>
<dbReference type="InterPro" id="IPR002994">
    <property type="entry name" value="Surf1/Shy1"/>
</dbReference>
<comment type="caution">
    <text evidence="7">The sequence shown here is derived from an EMBL/GenBank/DDBJ whole genome shotgun (WGS) entry which is preliminary data.</text>
</comment>
<comment type="similarity">
    <text evidence="2 6">Belongs to the SURF1 family.</text>
</comment>
<comment type="subcellular location">
    <subcellularLocation>
        <location evidence="6">Cell membrane</location>
        <topology evidence="6">Multi-pass membrane protein</topology>
    </subcellularLocation>
    <subcellularLocation>
        <location evidence="1">Membrane</location>
    </subcellularLocation>
</comment>
<gene>
    <name evidence="7" type="ORF">TUM4630_12340</name>
</gene>
<evidence type="ECO:0000256" key="2">
    <source>
        <dbReference type="ARBA" id="ARBA00007165"/>
    </source>
</evidence>
<dbReference type="CDD" id="cd06662">
    <property type="entry name" value="SURF1"/>
    <property type="match status" value="1"/>
</dbReference>
<reference evidence="7 8" key="1">
    <citation type="submission" date="2021-05" db="EMBL/GenBank/DDBJ databases">
        <title>Molecular characterization for Shewanella algae harboring chromosomal blaOXA-55-like strains isolated from clinical and environment sample.</title>
        <authorList>
            <person name="Ohama Y."/>
            <person name="Aoki K."/>
            <person name="Harada S."/>
            <person name="Moriya K."/>
            <person name="Ishii Y."/>
            <person name="Tateda K."/>
        </authorList>
    </citation>
    <scope>NUCLEOTIDE SEQUENCE [LARGE SCALE GENOMIC DNA]</scope>
    <source>
        <strain evidence="7 8">LMG 23746</strain>
    </source>
</reference>
<sequence length="262" mass="28973">MMKKSSNTNATLNSNIALMQAPKRGLSWTTALVVCITVLVFSILVKLGFWQLSRADEKAAWQQQLTARQASAPLSYPQLLAMTTDTALTGYRLQVDVSPTASPIIMLDNQVYNGTVGYLVLQVMQVAPHETALLVELGFVPGGIDRRALPQVQPITSSVSLSGRLYQKSLNPMSEQLFAESGDPMRIQNLNITALQQQLQRRLAPVVLQPTSRLPTELAHPWQPIPLSAHKHHGYALQWFAMAAAFALLMGYVWIRKIKTIS</sequence>
<dbReference type="InterPro" id="IPR045214">
    <property type="entry name" value="Surf1/Surf4"/>
</dbReference>
<feature type="transmembrane region" description="Helical" evidence="6">
    <location>
        <begin position="26"/>
        <end position="50"/>
    </location>
</feature>
<feature type="transmembrane region" description="Helical" evidence="6">
    <location>
        <begin position="236"/>
        <end position="255"/>
    </location>
</feature>
<protein>
    <recommendedName>
        <fullName evidence="6">SURF1-like protein</fullName>
    </recommendedName>
</protein>